<proteinExistence type="predicted"/>
<reference evidence="1" key="1">
    <citation type="submission" date="2024-02" db="EMBL/GenBank/DDBJ databases">
        <title>Metagenome Assembled Genome of Zalaria obscura JY119.</title>
        <authorList>
            <person name="Vighnesh L."/>
            <person name="Jagadeeshwari U."/>
            <person name="Venkata Ramana C."/>
            <person name="Sasikala C."/>
        </authorList>
    </citation>
    <scope>NUCLEOTIDE SEQUENCE</scope>
    <source>
        <strain evidence="1">JY119</strain>
    </source>
</reference>
<accession>A0ACC3SMQ3</accession>
<gene>
    <name evidence="1" type="ORF">M8818_001095</name>
</gene>
<evidence type="ECO:0000313" key="1">
    <source>
        <dbReference type="EMBL" id="KAK8219360.1"/>
    </source>
</evidence>
<protein>
    <submittedName>
        <fullName evidence="1">Uncharacterized protein</fullName>
    </submittedName>
</protein>
<evidence type="ECO:0000313" key="2">
    <source>
        <dbReference type="Proteomes" id="UP001320706"/>
    </source>
</evidence>
<comment type="caution">
    <text evidence="1">The sequence shown here is derived from an EMBL/GenBank/DDBJ whole genome shotgun (WGS) entry which is preliminary data.</text>
</comment>
<name>A0ACC3SMQ3_9PEZI</name>
<sequence>MYALQDLNGAPASKKSSPISQESAHISYPLRSSVKATSSPPLTMLYRATKSSPSTRSVRWIPVLVRSAASIISCLAPSKQSIDERRLQPQL</sequence>
<organism evidence="1 2">
    <name type="scientific">Zalaria obscura</name>
    <dbReference type="NCBI Taxonomy" id="2024903"/>
    <lineage>
        <taxon>Eukaryota</taxon>
        <taxon>Fungi</taxon>
        <taxon>Dikarya</taxon>
        <taxon>Ascomycota</taxon>
        <taxon>Pezizomycotina</taxon>
        <taxon>Dothideomycetes</taxon>
        <taxon>Dothideomycetidae</taxon>
        <taxon>Dothideales</taxon>
        <taxon>Zalariaceae</taxon>
        <taxon>Zalaria</taxon>
    </lineage>
</organism>
<keyword evidence="2" id="KW-1185">Reference proteome</keyword>
<dbReference type="Proteomes" id="UP001320706">
    <property type="component" value="Unassembled WGS sequence"/>
</dbReference>
<dbReference type="EMBL" id="JAMKPW020000004">
    <property type="protein sequence ID" value="KAK8219360.1"/>
    <property type="molecule type" value="Genomic_DNA"/>
</dbReference>